<dbReference type="InterPro" id="IPR016997">
    <property type="entry name" value="UCP032442"/>
</dbReference>
<dbReference type="PIRSF" id="PIRSF032442">
    <property type="entry name" value="UCP032442"/>
    <property type="match status" value="1"/>
</dbReference>
<sequence>MKLFITLIILTFISLSLFLFLGRGDLTQNSKRQLSDNLEPKPYISVYSKEYNNNIVKIKDRVLLDAPVIKQFPELPRGCEVTSLAMLLQYKGINTNKMTLADKIKKNSVHLKKEGGKIFWGDPNEGFVGDMYSYKNPGYGVYHKPIKVLAEEYLPGKILDLTGRDFVELQTYLSLDIPIWIITNTTYDELPDSAFEKWYTPKGEMKITYKEHSVLITGYDDKVVYFNDPIDGMKNKFISKEKFLAAWKQMGSQAVTYLPE</sequence>
<gene>
    <name evidence="2" type="ORF">PBF_23879</name>
</gene>
<dbReference type="Gene3D" id="3.90.70.10">
    <property type="entry name" value="Cysteine proteinases"/>
    <property type="match status" value="1"/>
</dbReference>
<dbReference type="AlphaFoldDB" id="W7KYU4"/>
<feature type="domain" description="Peptidase C39-like" evidence="1">
    <location>
        <begin position="64"/>
        <end position="229"/>
    </location>
</feature>
<reference evidence="3" key="1">
    <citation type="submission" date="2013-03" db="EMBL/GenBank/DDBJ databases">
        <title>Draft genome sequence of Bacillus firmus DS1.</title>
        <authorList>
            <person name="Peng D."/>
            <person name="Zhu L."/>
            <person name="Sun M."/>
        </authorList>
    </citation>
    <scope>NUCLEOTIDE SEQUENCE [LARGE SCALE GENOMIC DNA]</scope>
    <source>
        <strain evidence="3">DS1</strain>
    </source>
</reference>
<accession>W7KYU4</accession>
<evidence type="ECO:0000313" key="2">
    <source>
        <dbReference type="EMBL" id="EWG08501.1"/>
    </source>
</evidence>
<dbReference type="eggNOG" id="COG4990">
    <property type="taxonomic scope" value="Bacteria"/>
</dbReference>
<dbReference type="OrthoDB" id="1164310at2"/>
<evidence type="ECO:0000313" key="3">
    <source>
        <dbReference type="Proteomes" id="UP000019270"/>
    </source>
</evidence>
<organism evidence="2 3">
    <name type="scientific">Cytobacillus firmus DS1</name>
    <dbReference type="NCBI Taxonomy" id="1307436"/>
    <lineage>
        <taxon>Bacteria</taxon>
        <taxon>Bacillati</taxon>
        <taxon>Bacillota</taxon>
        <taxon>Bacilli</taxon>
        <taxon>Bacillales</taxon>
        <taxon>Bacillaceae</taxon>
        <taxon>Cytobacillus</taxon>
    </lineage>
</organism>
<evidence type="ECO:0000259" key="1">
    <source>
        <dbReference type="Pfam" id="PF13529"/>
    </source>
</evidence>
<dbReference type="Pfam" id="PF13529">
    <property type="entry name" value="Peptidase_C39_2"/>
    <property type="match status" value="1"/>
</dbReference>
<reference evidence="2 3" key="2">
    <citation type="journal article" date="2016" name="Sci. Rep.">
        <title>A novel serine protease, Sep1, from Bacillus firmus DS-1 has nematicidal activity and degrades multiple intestinal-associated nematode proteins.</title>
        <authorList>
            <person name="Geng C."/>
            <person name="Nie X."/>
            <person name="Tang Z."/>
            <person name="Zhang Y."/>
            <person name="Lin J."/>
            <person name="Sun M."/>
            <person name="Peng D."/>
        </authorList>
    </citation>
    <scope>NUCLEOTIDE SEQUENCE [LARGE SCALE GENOMIC DNA]</scope>
    <source>
        <strain evidence="2 3">DS1</strain>
    </source>
</reference>
<dbReference type="PATRIC" id="fig|1307436.3.peg.5085"/>
<dbReference type="InterPro" id="IPR039563">
    <property type="entry name" value="Peptidase_C39_single_dom"/>
</dbReference>
<proteinExistence type="predicted"/>
<dbReference type="InterPro" id="IPR039564">
    <property type="entry name" value="Peptidase_C39-like"/>
</dbReference>
<dbReference type="Proteomes" id="UP000019270">
    <property type="component" value="Unassembled WGS sequence"/>
</dbReference>
<dbReference type="EMBL" id="APVL01000039">
    <property type="protein sequence ID" value="EWG08501.1"/>
    <property type="molecule type" value="Genomic_DNA"/>
</dbReference>
<dbReference type="RefSeq" id="WP_035333342.1">
    <property type="nucleotide sequence ID" value="NZ_APVL01000039.1"/>
</dbReference>
<protein>
    <recommendedName>
        <fullName evidence="1">Peptidase C39-like domain-containing protein</fullName>
    </recommendedName>
</protein>
<dbReference type="PANTHER" id="PTHR37806">
    <property type="entry name" value="LMO0724 PROTEIN"/>
    <property type="match status" value="1"/>
</dbReference>
<dbReference type="PANTHER" id="PTHR37806:SF1">
    <property type="entry name" value="PEPTIDASE C39-LIKE DOMAIN-CONTAINING PROTEIN"/>
    <property type="match status" value="1"/>
</dbReference>
<dbReference type="CDD" id="cd02549">
    <property type="entry name" value="Peptidase_C39A"/>
    <property type="match status" value="1"/>
</dbReference>
<comment type="caution">
    <text evidence="2">The sequence shown here is derived from an EMBL/GenBank/DDBJ whole genome shotgun (WGS) entry which is preliminary data.</text>
</comment>
<name>W7KYU4_CYTFI</name>